<dbReference type="HOGENOM" id="CLU_058716_0_0_1"/>
<dbReference type="SUPFAM" id="SSF54001">
    <property type="entry name" value="Cysteine proteinases"/>
    <property type="match status" value="1"/>
</dbReference>
<sequence>MKLALVIHFYFSMSFLTPHKLIAVIMAKKRGLRSSNDAKAWKCKACGTINRPTKHQFFKLPAFTCTNSDCGKEFRGSFKFCLGEIEAQGKTLVGKVLDQQESPLCVAFSYAKAVEIMERVSSVSKGIDPDLVGTIDAYDLHKKFDDKFPEVLSVDCLARDYGLHRVLHTALILRSEASIKVETGEHYIASDVSTVPRDDFELICHNLAEGIPLVATYNPGKRRNRLRYCQIYKSPPPPGPGETKLAQLGHAVVLIGAGMKRGRRFFYFLNSWGEKFCPRKNNQGETVTGGIGKLSETDLTKNVVRLSLPDETGVPRRLEDQAQLEVSDLNYVLMMATNSQYSEIMVEKLRERNLQKFREASLDDQLFRDDI</sequence>
<dbReference type="eggNOG" id="ENOG502R3MS">
    <property type="taxonomic scope" value="Eukaryota"/>
</dbReference>
<accession>A0A0E0M532</accession>
<dbReference type="Gramene" id="OPUNC10G00740.1">
    <property type="protein sequence ID" value="OPUNC10G00740.1"/>
    <property type="gene ID" value="OPUNC10G00740"/>
</dbReference>
<dbReference type="Gene3D" id="3.90.70.10">
    <property type="entry name" value="Cysteine proteinases"/>
    <property type="match status" value="1"/>
</dbReference>
<proteinExistence type="predicted"/>
<name>A0A0E0M532_ORYPU</name>
<dbReference type="AlphaFoldDB" id="A0A0E0M532"/>
<dbReference type="Proteomes" id="UP000026962">
    <property type="component" value="Chromosome 10"/>
</dbReference>
<reference evidence="1" key="2">
    <citation type="submission" date="2018-05" db="EMBL/GenBank/DDBJ databases">
        <title>OpunRS2 (Oryza punctata Reference Sequence Version 2).</title>
        <authorList>
            <person name="Zhang J."/>
            <person name="Kudrna D."/>
            <person name="Lee S."/>
            <person name="Talag J."/>
            <person name="Welchert J."/>
            <person name="Wing R.A."/>
        </authorList>
    </citation>
    <scope>NUCLEOTIDE SEQUENCE [LARGE SCALE GENOMIC DNA]</scope>
</reference>
<keyword evidence="2" id="KW-1185">Reference proteome</keyword>
<reference evidence="1" key="1">
    <citation type="submission" date="2015-04" db="UniProtKB">
        <authorList>
            <consortium name="EnsemblPlants"/>
        </authorList>
    </citation>
    <scope>IDENTIFICATION</scope>
</reference>
<protein>
    <recommendedName>
        <fullName evidence="3">Peptidase C1A papain C-terminal domain-containing protein</fullName>
    </recommendedName>
</protein>
<organism evidence="1">
    <name type="scientific">Oryza punctata</name>
    <name type="common">Red rice</name>
    <dbReference type="NCBI Taxonomy" id="4537"/>
    <lineage>
        <taxon>Eukaryota</taxon>
        <taxon>Viridiplantae</taxon>
        <taxon>Streptophyta</taxon>
        <taxon>Embryophyta</taxon>
        <taxon>Tracheophyta</taxon>
        <taxon>Spermatophyta</taxon>
        <taxon>Magnoliopsida</taxon>
        <taxon>Liliopsida</taxon>
        <taxon>Poales</taxon>
        <taxon>Poaceae</taxon>
        <taxon>BOP clade</taxon>
        <taxon>Oryzoideae</taxon>
        <taxon>Oryzeae</taxon>
        <taxon>Oryzinae</taxon>
        <taxon>Oryza</taxon>
    </lineage>
</organism>
<evidence type="ECO:0000313" key="1">
    <source>
        <dbReference type="EnsemblPlants" id="OPUNC10G00740.1"/>
    </source>
</evidence>
<evidence type="ECO:0000313" key="2">
    <source>
        <dbReference type="Proteomes" id="UP000026962"/>
    </source>
</evidence>
<evidence type="ECO:0008006" key="3">
    <source>
        <dbReference type="Google" id="ProtNLM"/>
    </source>
</evidence>
<dbReference type="EnsemblPlants" id="OPUNC10G00740.1">
    <property type="protein sequence ID" value="OPUNC10G00740.1"/>
    <property type="gene ID" value="OPUNC10G00740"/>
</dbReference>
<dbReference type="InterPro" id="IPR038765">
    <property type="entry name" value="Papain-like_cys_pep_sf"/>
</dbReference>